<evidence type="ECO:0000256" key="7">
    <source>
        <dbReference type="SAM" id="Phobius"/>
    </source>
</evidence>
<keyword evidence="5 7" id="KW-1133">Transmembrane helix</keyword>
<comment type="subcellular location">
    <subcellularLocation>
        <location evidence="1">Cell membrane</location>
        <topology evidence="1">Multi-pass membrane protein</topology>
    </subcellularLocation>
</comment>
<keyword evidence="10" id="KW-1185">Reference proteome</keyword>
<protein>
    <submittedName>
        <fullName evidence="9">Phosphatase PAP2 family protein</fullName>
    </submittedName>
</protein>
<keyword evidence="6 7" id="KW-0472">Membrane</keyword>
<dbReference type="InterPro" id="IPR000326">
    <property type="entry name" value="PAP2/HPO"/>
</dbReference>
<organism evidence="9 10">
    <name type="scientific">Leucobacter chromiireducens subsp. solipictus</name>
    <dbReference type="NCBI Taxonomy" id="398235"/>
    <lineage>
        <taxon>Bacteria</taxon>
        <taxon>Bacillati</taxon>
        <taxon>Actinomycetota</taxon>
        <taxon>Actinomycetes</taxon>
        <taxon>Micrococcales</taxon>
        <taxon>Microbacteriaceae</taxon>
        <taxon>Leucobacter</taxon>
    </lineage>
</organism>
<dbReference type="SUPFAM" id="SSF48317">
    <property type="entry name" value="Acid phosphatase/Vanadium-dependent haloperoxidase"/>
    <property type="match status" value="1"/>
</dbReference>
<evidence type="ECO:0000256" key="4">
    <source>
        <dbReference type="ARBA" id="ARBA00022801"/>
    </source>
</evidence>
<dbReference type="Gene3D" id="1.20.144.10">
    <property type="entry name" value="Phosphatidic acid phosphatase type 2/haloperoxidase"/>
    <property type="match status" value="1"/>
</dbReference>
<feature type="transmembrane region" description="Helical" evidence="7">
    <location>
        <begin position="21"/>
        <end position="40"/>
    </location>
</feature>
<evidence type="ECO:0000256" key="5">
    <source>
        <dbReference type="ARBA" id="ARBA00022989"/>
    </source>
</evidence>
<evidence type="ECO:0000313" key="10">
    <source>
        <dbReference type="Proteomes" id="UP001645859"/>
    </source>
</evidence>
<gene>
    <name evidence="9" type="ORF">D3230_15520</name>
</gene>
<feature type="transmembrane region" description="Helical" evidence="7">
    <location>
        <begin position="75"/>
        <end position="95"/>
    </location>
</feature>
<feature type="transmembrane region" description="Helical" evidence="7">
    <location>
        <begin position="198"/>
        <end position="216"/>
    </location>
</feature>
<evidence type="ECO:0000256" key="2">
    <source>
        <dbReference type="ARBA" id="ARBA00022475"/>
    </source>
</evidence>
<evidence type="ECO:0000259" key="8">
    <source>
        <dbReference type="SMART" id="SM00014"/>
    </source>
</evidence>
<dbReference type="CDD" id="cd01610">
    <property type="entry name" value="PAP2_like"/>
    <property type="match status" value="1"/>
</dbReference>
<evidence type="ECO:0000313" key="9">
    <source>
        <dbReference type="EMBL" id="MBL3680688.1"/>
    </source>
</evidence>
<keyword evidence="2" id="KW-1003">Cell membrane</keyword>
<dbReference type="PANTHER" id="PTHR14969:SF62">
    <property type="entry name" value="DECAPRENYLPHOSPHORYL-5-PHOSPHORIBOSE PHOSPHATASE RV3807C-RELATED"/>
    <property type="match status" value="1"/>
</dbReference>
<dbReference type="SMART" id="SM00014">
    <property type="entry name" value="acidPPc"/>
    <property type="match status" value="1"/>
</dbReference>
<sequence>MAPHVSPSTRTAARVRAATPWAIAGIAVVVAAGLLMRFILPGPIGALGPDEWWHGVAGLSRGSAPFAVSVFAAEIGGGIGAAACAAIAIALLLALRRPRDAAAVATAMVLGVGISELLKAVVLRPRPWDQLYSSSGSSFPSGHSLGAAALVVSLALVVSAADELPRAAARWAWALAIAWIALMMWSRTALHVHWATDVTAGALLGVCVAVLSRRFWFRDIHSSRRAGSAPPARGVS</sequence>
<name>A0ABS1SN09_9MICO</name>
<feature type="transmembrane region" description="Helical" evidence="7">
    <location>
        <begin position="142"/>
        <end position="161"/>
    </location>
</feature>
<accession>A0ABS1SN09</accession>
<dbReference type="Proteomes" id="UP001645859">
    <property type="component" value="Unassembled WGS sequence"/>
</dbReference>
<feature type="transmembrane region" description="Helical" evidence="7">
    <location>
        <begin position="168"/>
        <end position="186"/>
    </location>
</feature>
<dbReference type="Pfam" id="PF01569">
    <property type="entry name" value="PAP2"/>
    <property type="match status" value="1"/>
</dbReference>
<dbReference type="PANTHER" id="PTHR14969">
    <property type="entry name" value="SPHINGOSINE-1-PHOSPHATE PHOSPHOHYDROLASE"/>
    <property type="match status" value="1"/>
</dbReference>
<reference evidence="9 10" key="1">
    <citation type="submission" date="2018-09" db="EMBL/GenBank/DDBJ databases">
        <title>Comparative genomics of Leucobacter spp.</title>
        <authorList>
            <person name="Reis A.C."/>
            <person name="Kolvenbach B.A."/>
            <person name="Corvini P.F.X."/>
            <person name="Nunes O.C."/>
        </authorList>
    </citation>
    <scope>NUCLEOTIDE SEQUENCE [LARGE SCALE GENOMIC DNA]</scope>
    <source>
        <strain evidence="9 10">TAN 31504</strain>
    </source>
</reference>
<dbReference type="RefSeq" id="WP_202345960.1">
    <property type="nucleotide sequence ID" value="NZ_BAAAPI010000010.1"/>
</dbReference>
<feature type="transmembrane region" description="Helical" evidence="7">
    <location>
        <begin position="102"/>
        <end position="122"/>
    </location>
</feature>
<evidence type="ECO:0000256" key="6">
    <source>
        <dbReference type="ARBA" id="ARBA00023136"/>
    </source>
</evidence>
<evidence type="ECO:0000256" key="1">
    <source>
        <dbReference type="ARBA" id="ARBA00004651"/>
    </source>
</evidence>
<keyword evidence="4" id="KW-0378">Hydrolase</keyword>
<comment type="caution">
    <text evidence="9">The sequence shown here is derived from an EMBL/GenBank/DDBJ whole genome shotgun (WGS) entry which is preliminary data.</text>
</comment>
<evidence type="ECO:0000256" key="3">
    <source>
        <dbReference type="ARBA" id="ARBA00022692"/>
    </source>
</evidence>
<dbReference type="EMBL" id="QYAC01000009">
    <property type="protein sequence ID" value="MBL3680688.1"/>
    <property type="molecule type" value="Genomic_DNA"/>
</dbReference>
<proteinExistence type="predicted"/>
<feature type="domain" description="Phosphatidic acid phosphatase type 2/haloperoxidase" evidence="8">
    <location>
        <begin position="98"/>
        <end position="213"/>
    </location>
</feature>
<dbReference type="InterPro" id="IPR036938">
    <property type="entry name" value="PAP2/HPO_sf"/>
</dbReference>
<keyword evidence="3 7" id="KW-0812">Transmembrane</keyword>